<accession>A0ABW5QMW3</accession>
<dbReference type="Pfam" id="PF12833">
    <property type="entry name" value="HTH_18"/>
    <property type="match status" value="1"/>
</dbReference>
<feature type="domain" description="HTH araC/xylS-type" evidence="4">
    <location>
        <begin position="179"/>
        <end position="276"/>
    </location>
</feature>
<dbReference type="Gene3D" id="1.10.10.60">
    <property type="entry name" value="Homeodomain-like"/>
    <property type="match status" value="1"/>
</dbReference>
<dbReference type="RefSeq" id="WP_386834124.1">
    <property type="nucleotide sequence ID" value="NZ_JBHUNP010000001.1"/>
</dbReference>
<comment type="caution">
    <text evidence="5">The sequence shown here is derived from an EMBL/GenBank/DDBJ whole genome shotgun (WGS) entry which is preliminary data.</text>
</comment>
<sequence length="286" mass="31647">MRPRAAANPLEHATCRWIFTERREIILLMKVSGIGRVIFWGGGNLWIGLAVDAIELHAHHAIQIAIGFDGPVQFRPNSGVDWTQYHKGALVRPGALHEFRAPGQRIVNILFEPETPLGRALLERHGGAPIVPLDEEVSDLSAAFHRGADDEDLAQLSVSLIARLAGKRQPQKTTDRRILKTINWISDHIDRPLSLTDAAAVAGLSEGRFRHLFVQEAGVGFRPYVLWTRLNRALEMGFGGSSWTEAAHVTNFADSAHLTRTCRRMYGLVPTSIRIDAAAERPLATV</sequence>
<dbReference type="SUPFAM" id="SSF46689">
    <property type="entry name" value="Homeodomain-like"/>
    <property type="match status" value="1"/>
</dbReference>
<gene>
    <name evidence="5" type="ORF">ACFSX5_13550</name>
</gene>
<protein>
    <submittedName>
        <fullName evidence="5">Helix-turn-helix domain-containing protein</fullName>
    </submittedName>
</protein>
<dbReference type="PANTHER" id="PTHR46796">
    <property type="entry name" value="HTH-TYPE TRANSCRIPTIONAL ACTIVATOR RHAS-RELATED"/>
    <property type="match status" value="1"/>
</dbReference>
<proteinExistence type="predicted"/>
<dbReference type="Proteomes" id="UP001597521">
    <property type="component" value="Unassembled WGS sequence"/>
</dbReference>
<evidence type="ECO:0000256" key="2">
    <source>
        <dbReference type="ARBA" id="ARBA00023125"/>
    </source>
</evidence>
<name>A0ABW5QMW3_9HYPH</name>
<evidence type="ECO:0000313" key="5">
    <source>
        <dbReference type="EMBL" id="MFD2648811.1"/>
    </source>
</evidence>
<organism evidence="5 6">
    <name type="scientific">Devosia albogilva</name>
    <dbReference type="NCBI Taxonomy" id="429726"/>
    <lineage>
        <taxon>Bacteria</taxon>
        <taxon>Pseudomonadati</taxon>
        <taxon>Pseudomonadota</taxon>
        <taxon>Alphaproteobacteria</taxon>
        <taxon>Hyphomicrobiales</taxon>
        <taxon>Devosiaceae</taxon>
        <taxon>Devosia</taxon>
    </lineage>
</organism>
<reference evidence="6" key="1">
    <citation type="journal article" date="2019" name="Int. J. Syst. Evol. Microbiol.">
        <title>The Global Catalogue of Microorganisms (GCM) 10K type strain sequencing project: providing services to taxonomists for standard genome sequencing and annotation.</title>
        <authorList>
            <consortium name="The Broad Institute Genomics Platform"/>
            <consortium name="The Broad Institute Genome Sequencing Center for Infectious Disease"/>
            <person name="Wu L."/>
            <person name="Ma J."/>
        </authorList>
    </citation>
    <scope>NUCLEOTIDE SEQUENCE [LARGE SCALE GENOMIC DNA]</scope>
    <source>
        <strain evidence="6">CCM 7427</strain>
    </source>
</reference>
<keyword evidence="1" id="KW-0805">Transcription regulation</keyword>
<evidence type="ECO:0000256" key="3">
    <source>
        <dbReference type="ARBA" id="ARBA00023163"/>
    </source>
</evidence>
<evidence type="ECO:0000256" key="1">
    <source>
        <dbReference type="ARBA" id="ARBA00023015"/>
    </source>
</evidence>
<evidence type="ECO:0000313" key="6">
    <source>
        <dbReference type="Proteomes" id="UP001597521"/>
    </source>
</evidence>
<keyword evidence="6" id="KW-1185">Reference proteome</keyword>
<dbReference type="EMBL" id="JBHUNP010000001">
    <property type="protein sequence ID" value="MFD2648811.1"/>
    <property type="molecule type" value="Genomic_DNA"/>
</dbReference>
<keyword evidence="3" id="KW-0804">Transcription</keyword>
<dbReference type="SMART" id="SM00342">
    <property type="entry name" value="HTH_ARAC"/>
    <property type="match status" value="1"/>
</dbReference>
<evidence type="ECO:0000259" key="4">
    <source>
        <dbReference type="PROSITE" id="PS01124"/>
    </source>
</evidence>
<dbReference type="InterPro" id="IPR018060">
    <property type="entry name" value="HTH_AraC"/>
</dbReference>
<dbReference type="InterPro" id="IPR050204">
    <property type="entry name" value="AraC_XylS_family_regulators"/>
</dbReference>
<dbReference type="InterPro" id="IPR009057">
    <property type="entry name" value="Homeodomain-like_sf"/>
</dbReference>
<dbReference type="PROSITE" id="PS01124">
    <property type="entry name" value="HTH_ARAC_FAMILY_2"/>
    <property type="match status" value="1"/>
</dbReference>
<keyword evidence="2" id="KW-0238">DNA-binding</keyword>